<organism evidence="1 2">
    <name type="scientific">Bordetella genomosp. 9</name>
    <dbReference type="NCBI Taxonomy" id="1416803"/>
    <lineage>
        <taxon>Bacteria</taxon>
        <taxon>Pseudomonadati</taxon>
        <taxon>Pseudomonadota</taxon>
        <taxon>Betaproteobacteria</taxon>
        <taxon>Burkholderiales</taxon>
        <taxon>Alcaligenaceae</taxon>
        <taxon>Bordetella</taxon>
    </lineage>
</organism>
<evidence type="ECO:0000313" key="1">
    <source>
        <dbReference type="EMBL" id="ARP86281.1"/>
    </source>
</evidence>
<name>A0A1W6YZ67_9BORD</name>
<sequence>MAKIALRKDESGKLAGLTEADQRAWSRFIRKIKSLPLGGTISFEHRFPRSPKFHRLHFAMLGVLFDNQEQFANPEDLRKWVEVGAGHCSFVPGPKGRLVALPLSISYESLDDAEFYEHHVKVLAFLRSKPATRFLWPDIADTAALSAVDGILAEFSV</sequence>
<gene>
    <name evidence="1" type="ORF">CAL13_08765</name>
</gene>
<dbReference type="Proteomes" id="UP000194139">
    <property type="component" value="Chromosome"/>
</dbReference>
<reference evidence="1 2" key="1">
    <citation type="submission" date="2017-05" db="EMBL/GenBank/DDBJ databases">
        <title>Complete and WGS of Bordetella genogroups.</title>
        <authorList>
            <person name="Spilker T."/>
            <person name="LiPuma J."/>
        </authorList>
    </citation>
    <scope>NUCLEOTIDE SEQUENCE [LARGE SCALE GENOMIC DNA]</scope>
    <source>
        <strain evidence="1 2">AU17164</strain>
    </source>
</reference>
<evidence type="ECO:0000313" key="2">
    <source>
        <dbReference type="Proteomes" id="UP000194139"/>
    </source>
</evidence>
<dbReference type="RefSeq" id="WP_086072118.1">
    <property type="nucleotide sequence ID" value="NZ_CP021109.1"/>
</dbReference>
<accession>A0A1W6YZ67</accession>
<keyword evidence="2" id="KW-1185">Reference proteome</keyword>
<dbReference type="EMBL" id="CP021109">
    <property type="protein sequence ID" value="ARP86281.1"/>
    <property type="molecule type" value="Genomic_DNA"/>
</dbReference>
<protein>
    <submittedName>
        <fullName evidence="1">Uncharacterized protein</fullName>
    </submittedName>
</protein>
<dbReference type="AlphaFoldDB" id="A0A1W6YZ67"/>
<proteinExistence type="predicted"/>